<dbReference type="Proteomes" id="UP001597453">
    <property type="component" value="Unassembled WGS sequence"/>
</dbReference>
<accession>A0ABW5RGJ7</accession>
<feature type="binding site" evidence="7">
    <location>
        <begin position="403"/>
        <end position="408"/>
    </location>
    <ligand>
        <name>ATP</name>
        <dbReference type="ChEBI" id="CHEBI:30616"/>
    </ligand>
</feature>
<evidence type="ECO:0000256" key="4">
    <source>
        <dbReference type="ARBA" id="ARBA00022884"/>
    </source>
</evidence>
<proteinExistence type="inferred from homology"/>
<dbReference type="PANTHER" id="PTHR46425">
    <property type="entry name" value="TRANSCRIPTION TERMINATION FACTOR RHO"/>
    <property type="match status" value="1"/>
</dbReference>
<dbReference type="SMART" id="SM00382">
    <property type="entry name" value="AAA"/>
    <property type="match status" value="1"/>
</dbReference>
<dbReference type="Gene3D" id="3.40.50.300">
    <property type="entry name" value="P-loop containing nucleotide triphosphate hydrolases"/>
    <property type="match status" value="1"/>
</dbReference>
<evidence type="ECO:0000256" key="7">
    <source>
        <dbReference type="HAMAP-Rule" id="MF_01884"/>
    </source>
</evidence>
<feature type="domain" description="Rho RNA-BD" evidence="11">
    <location>
        <begin position="282"/>
        <end position="360"/>
    </location>
</feature>
<dbReference type="SMART" id="SM00959">
    <property type="entry name" value="Rho_N"/>
    <property type="match status" value="1"/>
</dbReference>
<feature type="compositionally biased region" description="Polar residues" evidence="10">
    <location>
        <begin position="246"/>
        <end position="256"/>
    </location>
</feature>
<dbReference type="InterPro" id="IPR011112">
    <property type="entry name" value="Rho-like_N"/>
</dbReference>
<dbReference type="NCBIfam" id="TIGR00767">
    <property type="entry name" value="rho"/>
    <property type="match status" value="1"/>
</dbReference>
<dbReference type="NCBIfam" id="NF006886">
    <property type="entry name" value="PRK09376.1"/>
    <property type="match status" value="1"/>
</dbReference>
<dbReference type="EC" id="3.6.4.-" evidence="7 8"/>
<feature type="binding site" evidence="7">
    <location>
        <position position="446"/>
    </location>
    <ligand>
        <name>ATP</name>
        <dbReference type="ChEBI" id="CHEBI:30616"/>
    </ligand>
</feature>
<dbReference type="SUPFAM" id="SSF52540">
    <property type="entry name" value="P-loop containing nucleoside triphosphate hydrolases"/>
    <property type="match status" value="1"/>
</dbReference>
<dbReference type="PROSITE" id="PS51856">
    <property type="entry name" value="RHO_RNA_BD"/>
    <property type="match status" value="1"/>
</dbReference>
<feature type="compositionally biased region" description="Basic and acidic residues" evidence="10">
    <location>
        <begin position="173"/>
        <end position="182"/>
    </location>
</feature>
<dbReference type="InterPro" id="IPR027417">
    <property type="entry name" value="P-loop_NTPase"/>
</dbReference>
<evidence type="ECO:0000256" key="3">
    <source>
        <dbReference type="ARBA" id="ARBA00022806"/>
    </source>
</evidence>
<keyword evidence="7" id="KW-0547">Nucleotide-binding</keyword>
<dbReference type="Gene3D" id="2.40.50.140">
    <property type="entry name" value="Nucleic acid-binding proteins"/>
    <property type="match status" value="1"/>
</dbReference>
<feature type="compositionally biased region" description="Basic and acidic residues" evidence="10">
    <location>
        <begin position="69"/>
        <end position="83"/>
    </location>
</feature>
<feature type="binding site" evidence="7">
    <location>
        <begin position="415"/>
        <end position="420"/>
    </location>
    <ligand>
        <name>ATP</name>
        <dbReference type="ChEBI" id="CHEBI:30616"/>
    </ligand>
</feature>
<evidence type="ECO:0000256" key="10">
    <source>
        <dbReference type="SAM" id="MobiDB-lite"/>
    </source>
</evidence>
<comment type="similarity">
    <text evidence="7 9">Belongs to the Rho family.</text>
</comment>
<dbReference type="Pfam" id="PF07497">
    <property type="entry name" value="Rho_RNA_bind"/>
    <property type="match status" value="1"/>
</dbReference>
<evidence type="ECO:0000256" key="8">
    <source>
        <dbReference type="NCBIfam" id="TIGR00767"/>
    </source>
</evidence>
<evidence type="ECO:0000256" key="1">
    <source>
        <dbReference type="ARBA" id="ARBA00022472"/>
    </source>
</evidence>
<evidence type="ECO:0000259" key="11">
    <source>
        <dbReference type="PROSITE" id="PS51856"/>
    </source>
</evidence>
<comment type="function">
    <text evidence="7">Facilitates transcription termination by a mechanism that involves Rho binding to the nascent RNA, activation of Rho's RNA-dependent ATPase activity, and release of the mRNA from the DNA template.</text>
</comment>
<feature type="compositionally biased region" description="Polar residues" evidence="10">
    <location>
        <begin position="183"/>
        <end position="195"/>
    </location>
</feature>
<dbReference type="CDD" id="cd04459">
    <property type="entry name" value="Rho_CSD"/>
    <property type="match status" value="1"/>
</dbReference>
<keyword evidence="7" id="KW-0067">ATP-binding</keyword>
<dbReference type="HAMAP" id="MF_01884">
    <property type="entry name" value="Rho"/>
    <property type="match status" value="1"/>
</dbReference>
<evidence type="ECO:0000256" key="5">
    <source>
        <dbReference type="ARBA" id="ARBA00023015"/>
    </source>
</evidence>
<keyword evidence="4 7" id="KW-0694">RNA-binding</keyword>
<comment type="caution">
    <text evidence="12">The sequence shown here is derived from an EMBL/GenBank/DDBJ whole genome shotgun (WGS) entry which is preliminary data.</text>
</comment>
<keyword evidence="2 7" id="KW-0378">Hydrolase</keyword>
<dbReference type="InterPro" id="IPR011113">
    <property type="entry name" value="Rho_RNA-bd"/>
</dbReference>
<dbReference type="SMART" id="SM00357">
    <property type="entry name" value="CSP"/>
    <property type="match status" value="1"/>
</dbReference>
<evidence type="ECO:0000313" key="12">
    <source>
        <dbReference type="EMBL" id="MFD2674078.1"/>
    </source>
</evidence>
<comment type="subunit">
    <text evidence="7">Homohexamer. The homohexamer assembles into an open ring structure.</text>
</comment>
<dbReference type="RefSeq" id="WP_066054651.1">
    <property type="nucleotide sequence ID" value="NZ_JBHUNF010000001.1"/>
</dbReference>
<evidence type="ECO:0000256" key="2">
    <source>
        <dbReference type="ARBA" id="ARBA00022801"/>
    </source>
</evidence>
<dbReference type="Pfam" id="PF07498">
    <property type="entry name" value="Rho_N"/>
    <property type="match status" value="1"/>
</dbReference>
<feature type="compositionally biased region" description="Basic residues" evidence="10">
    <location>
        <begin position="227"/>
        <end position="237"/>
    </location>
</feature>
<protein>
    <recommendedName>
        <fullName evidence="7 8">Transcription termination factor Rho</fullName>
        <ecNumber evidence="7 8">3.6.4.-</ecNumber>
    </recommendedName>
    <alternativeName>
        <fullName evidence="7">ATP-dependent helicase Rho</fullName>
    </alternativeName>
</protein>
<evidence type="ECO:0000256" key="6">
    <source>
        <dbReference type="ARBA" id="ARBA00023163"/>
    </source>
</evidence>
<dbReference type="InterPro" id="IPR004665">
    <property type="entry name" value="Term_rho"/>
</dbReference>
<organism evidence="12 13">
    <name type="scientific">Gulosibacter bifidus</name>
    <dbReference type="NCBI Taxonomy" id="272239"/>
    <lineage>
        <taxon>Bacteria</taxon>
        <taxon>Bacillati</taxon>
        <taxon>Actinomycetota</taxon>
        <taxon>Actinomycetes</taxon>
        <taxon>Micrococcales</taxon>
        <taxon>Microbacteriaceae</taxon>
        <taxon>Gulosibacter</taxon>
    </lineage>
</organism>
<dbReference type="InterPro" id="IPR012340">
    <property type="entry name" value="NA-bd_OB-fold"/>
</dbReference>
<dbReference type="Pfam" id="PF00006">
    <property type="entry name" value="ATP-synt_ab"/>
    <property type="match status" value="1"/>
</dbReference>
<keyword evidence="3 7" id="KW-0347">Helicase</keyword>
<dbReference type="EMBL" id="JBHUNF010000001">
    <property type="protein sequence ID" value="MFD2674078.1"/>
    <property type="molecule type" value="Genomic_DNA"/>
</dbReference>
<evidence type="ECO:0000313" key="13">
    <source>
        <dbReference type="Proteomes" id="UP001597453"/>
    </source>
</evidence>
<keyword evidence="13" id="KW-1185">Reference proteome</keyword>
<sequence>MTDSNQNPASDAVDAKAELTETGGNQATTDRPLAQMRVADLQALASQLGVKGAARMRKSQLVEAVAAARGDKAGADAAKESPKDAPAADGGATEGAAQAATADTTESAAPRQSSGRRNSRKRSADVTETADAPASETSNADETRTATESDASGTETRGRRGGNSRSKNSAANKGDDAAHAEQNKQAGSSNESTPKTLDDIVLPPARDDESSDDDNNDAGQQNESGSGRKRNRNRNRNKSNDDSNNGQKSQSDQSKAANDRRRDRDRKRRDDVDPEIAPDDVLLPIAGILDVLDNYAFVRTSGYLAGPNDVYVSLGQVKKYNLRKGDAIVGAIRQPREGEYQSGRQKYNALVRIDTVNGEAPEPTRERAEFDKLTALYPNERITLETAGGHAAQRMIDLFAPIGKGTRGLIIAPPKSGKSILLERIAGAITENNPDTHLMLVLVDERPEEVTRLERTIHGEVISATFDMPAENHTTIAELAIERAKRLVELGLDVVVLLDSITQLGRAYNVSAPTTGRIIDGGVDASALYPPKRFFGAARNVENGGSLTILATAMVETGSRTDEVILEEFAGTANMELRLSRKIADKRIFPAIDIQQSSTLHEEELLSEAELAATWMVRRELGENAQLSLQAVLERLDSTDSNDAFVASVKVRGISTEATR</sequence>
<feature type="compositionally biased region" description="Low complexity" evidence="10">
    <location>
        <begin position="84"/>
        <end position="109"/>
    </location>
</feature>
<keyword evidence="6 7" id="KW-0804">Transcription</keyword>
<dbReference type="InterPro" id="IPR000194">
    <property type="entry name" value="ATPase_F1/V1/A1_a/bsu_nucl-bd"/>
</dbReference>
<comment type="caution">
    <text evidence="7">Lacks conserved residue(s) required for the propagation of feature annotation.</text>
</comment>
<feature type="region of interest" description="Disordered" evidence="10">
    <location>
        <begin position="1"/>
        <end position="33"/>
    </location>
</feature>
<dbReference type="PANTHER" id="PTHR46425:SF1">
    <property type="entry name" value="TRANSCRIPTION TERMINATION FACTOR RHO"/>
    <property type="match status" value="1"/>
</dbReference>
<name>A0ABW5RGJ7_9MICO</name>
<reference evidence="13" key="1">
    <citation type="journal article" date="2019" name="Int. J. Syst. Evol. Microbiol.">
        <title>The Global Catalogue of Microorganisms (GCM) 10K type strain sequencing project: providing services to taxonomists for standard genome sequencing and annotation.</title>
        <authorList>
            <consortium name="The Broad Institute Genomics Platform"/>
            <consortium name="The Broad Institute Genome Sequencing Center for Infectious Disease"/>
            <person name="Wu L."/>
            <person name="Ma J."/>
        </authorList>
    </citation>
    <scope>NUCLEOTIDE SEQUENCE [LARGE SCALE GENOMIC DNA]</scope>
    <source>
        <strain evidence="13">TISTR 1511</strain>
    </source>
</reference>
<gene>
    <name evidence="7 12" type="primary">rho</name>
    <name evidence="12" type="ORF">ACFSUQ_01990</name>
</gene>
<feature type="region of interest" description="Disordered" evidence="10">
    <location>
        <begin position="51"/>
        <end position="274"/>
    </location>
</feature>
<keyword evidence="5 7" id="KW-0805">Transcription regulation</keyword>
<keyword evidence="1 7" id="KW-0806">Transcription termination</keyword>
<evidence type="ECO:0000256" key="9">
    <source>
        <dbReference type="PROSITE-ProRule" id="PRU01203"/>
    </source>
</evidence>
<dbReference type="InterPro" id="IPR011129">
    <property type="entry name" value="CSD"/>
</dbReference>
<dbReference type="InterPro" id="IPR003593">
    <property type="entry name" value="AAA+_ATPase"/>
</dbReference>